<dbReference type="SUPFAM" id="SSF81296">
    <property type="entry name" value="E set domains"/>
    <property type="match status" value="1"/>
</dbReference>
<dbReference type="GO" id="GO:0005768">
    <property type="term" value="C:endosome"/>
    <property type="evidence" value="ECO:0007669"/>
    <property type="project" value="UniProtKB-SubCell"/>
</dbReference>
<dbReference type="Pfam" id="PF03643">
    <property type="entry name" value="Vps26"/>
    <property type="match status" value="1"/>
</dbReference>
<reference evidence="8" key="1">
    <citation type="submission" date="2025-08" db="UniProtKB">
        <authorList>
            <consortium name="RefSeq"/>
        </authorList>
    </citation>
    <scope>IDENTIFICATION</scope>
</reference>
<evidence type="ECO:0000256" key="5">
    <source>
        <dbReference type="ARBA" id="ARBA00093280"/>
    </source>
</evidence>
<dbReference type="KEGG" id="osn:115221599"/>
<dbReference type="InterPro" id="IPR014752">
    <property type="entry name" value="Arrestin-like_C"/>
</dbReference>
<comment type="subcellular location">
    <subcellularLocation>
        <location evidence="1">Endosome</location>
    </subcellularLocation>
</comment>
<dbReference type="FunFam" id="2.60.40.640:FF:000024">
    <property type="entry name" value="Down syndrome critical region protein 3"/>
    <property type="match status" value="1"/>
</dbReference>
<comment type="subunit">
    <text evidence="6">Component of the commander complex that is essential for endosomal recycling of transmembrane cargos; the commander complex is composed of the CCC subcomplex and the retriever subcomplex. Component of the heterotrimeric retriever complex consisting of VPS26C, VPS29 and VPS35L; within the complex interacts with VPS35L. Interacts with SNX17 (via C-terminus); the interaction is direct and associates SNX17 with the retriever complex. Interacts with SNX31; the interaction is direct.</text>
</comment>
<name>A0A6P7T9S0_9MOLL</name>
<dbReference type="RefSeq" id="XP_029647659.1">
    <property type="nucleotide sequence ID" value="XM_029791799.2"/>
</dbReference>
<accession>A0A6P7T9S0</accession>
<dbReference type="Gene3D" id="2.60.40.640">
    <property type="match status" value="2"/>
</dbReference>
<comment type="function">
    <text evidence="5">Component of the commander complex that is essential for endosomal recycling of transmembrane cargos; the commander complex is composed of the CCC subcomplex and the retriever subcomplex. Component of the retriever complex, which is a heterotrimeric complex related to retromer cargo-selective complex (CSC) and essential for retromer-independent retrieval and recycling of numerous cargos such as integrin alpha-5/beta-1 (ITGA5:ITGB1). The recruitment of the retriever complex to the endosomal membrane involves CCC and WASH complexes. In the endosomes, drives the retriever and recycling of NxxY-motif-containing cargo proteins by coupling to SNX17, a cargo essential for the homeostatic maintenance of numerous cell surface proteins associated with processes that include cell migration, cell adhesion, nutrient supply and cell signaling.</text>
</comment>
<keyword evidence="7" id="KW-1185">Reference proteome</keyword>
<dbReference type="FunFam" id="2.60.40.640:FF:000009">
    <property type="entry name" value="Down syndrome critical region protein 3"/>
    <property type="match status" value="1"/>
</dbReference>
<evidence type="ECO:0000256" key="6">
    <source>
        <dbReference type="ARBA" id="ARBA00093474"/>
    </source>
</evidence>
<dbReference type="Proteomes" id="UP000515154">
    <property type="component" value="Linkage group LG18"/>
</dbReference>
<keyword evidence="3" id="KW-0967">Endosome</keyword>
<comment type="similarity">
    <text evidence="2">Belongs to the VPS26 family.</text>
</comment>
<protein>
    <recommendedName>
        <fullName evidence="4">Vacuolar protein sorting-associated protein 26C</fullName>
    </recommendedName>
</protein>
<dbReference type="GO" id="GO:0006886">
    <property type="term" value="P:intracellular protein transport"/>
    <property type="evidence" value="ECO:0007669"/>
    <property type="project" value="InterPro"/>
</dbReference>
<evidence type="ECO:0000256" key="2">
    <source>
        <dbReference type="ARBA" id="ARBA00009100"/>
    </source>
</evidence>
<organism evidence="7 8">
    <name type="scientific">Octopus sinensis</name>
    <name type="common">East Asian common octopus</name>
    <dbReference type="NCBI Taxonomy" id="2607531"/>
    <lineage>
        <taxon>Eukaryota</taxon>
        <taxon>Metazoa</taxon>
        <taxon>Spiralia</taxon>
        <taxon>Lophotrochozoa</taxon>
        <taxon>Mollusca</taxon>
        <taxon>Cephalopoda</taxon>
        <taxon>Coleoidea</taxon>
        <taxon>Octopodiformes</taxon>
        <taxon>Octopoda</taxon>
        <taxon>Incirrata</taxon>
        <taxon>Octopodidae</taxon>
        <taxon>Octopus</taxon>
    </lineage>
</organism>
<sequence length="298" mass="33551">MATILDIKLKRASKVYREGDLLSGVVIIQSKSEVHHQGIVLSIDGTVNLQLSPKSVGLFEAFYNSVKPICLLQYLIDVAKPGKIPPGKTKLPFEVPLKPKMHRTLYETYHGVYVSIQYIIKAELKRSLLNKDIQKICEFIIEYKNDEERAVPKSQPVTISPDTLTNMKGNDKNIPDFKVTGMIDSLNLSITKPLTGELVVDFCETAIKSIEIQLVRVETCGCAEGYANEATEIQNIQLAEGDVCRNLSIPIYMVFPRLFTCPTLATNNFKIEFEINIVVVFQDDYMVTANFPLKLTRF</sequence>
<dbReference type="InterPro" id="IPR014756">
    <property type="entry name" value="Ig_E-set"/>
</dbReference>
<evidence type="ECO:0000256" key="3">
    <source>
        <dbReference type="ARBA" id="ARBA00022753"/>
    </source>
</evidence>
<evidence type="ECO:0000313" key="7">
    <source>
        <dbReference type="Proteomes" id="UP000515154"/>
    </source>
</evidence>
<dbReference type="PANTHER" id="PTHR12233">
    <property type="entry name" value="VACUOLAR PROTEIN SORTING 26 RELATED"/>
    <property type="match status" value="1"/>
</dbReference>
<proteinExistence type="inferred from homology"/>
<dbReference type="AlphaFoldDB" id="A0A6P7T9S0"/>
<evidence type="ECO:0000256" key="4">
    <source>
        <dbReference type="ARBA" id="ARBA00067597"/>
    </source>
</evidence>
<gene>
    <name evidence="8" type="primary">LOC115221599</name>
</gene>
<evidence type="ECO:0000256" key="1">
    <source>
        <dbReference type="ARBA" id="ARBA00004177"/>
    </source>
</evidence>
<dbReference type="InterPro" id="IPR028934">
    <property type="entry name" value="Vps26-related"/>
</dbReference>
<evidence type="ECO:0000313" key="8">
    <source>
        <dbReference type="RefSeq" id="XP_029647659.1"/>
    </source>
</evidence>